<accession>A0A7L4ZJD7</accession>
<name>A0A7L4ZJD7_9FLAO</name>
<organism evidence="1 2">
    <name type="scientific">Kordia antarctica</name>
    <dbReference type="NCBI Taxonomy" id="1218801"/>
    <lineage>
        <taxon>Bacteria</taxon>
        <taxon>Pseudomonadati</taxon>
        <taxon>Bacteroidota</taxon>
        <taxon>Flavobacteriia</taxon>
        <taxon>Flavobacteriales</taxon>
        <taxon>Flavobacteriaceae</taxon>
        <taxon>Kordia</taxon>
    </lineage>
</organism>
<keyword evidence="2" id="KW-1185">Reference proteome</keyword>
<evidence type="ECO:0000313" key="1">
    <source>
        <dbReference type="EMBL" id="QHI36725.1"/>
    </source>
</evidence>
<dbReference type="AlphaFoldDB" id="A0A7L4ZJD7"/>
<dbReference type="RefSeq" id="WP_160129404.1">
    <property type="nucleotide sequence ID" value="NZ_CP019288.1"/>
</dbReference>
<evidence type="ECO:0000313" key="2">
    <source>
        <dbReference type="Proteomes" id="UP000464657"/>
    </source>
</evidence>
<dbReference type="Proteomes" id="UP000464657">
    <property type="component" value="Chromosome"/>
</dbReference>
<proteinExistence type="predicted"/>
<dbReference type="OrthoDB" id="1398592at2"/>
<dbReference type="KEGG" id="kan:IMCC3317_20950"/>
<reference evidence="1 2" key="1">
    <citation type="journal article" date="2013" name="Int. J. Syst. Evol. Microbiol.">
        <title>Kordia antarctica sp. nov., isolated from Antarctic seawater.</title>
        <authorList>
            <person name="Baek K."/>
            <person name="Choi A."/>
            <person name="Kang I."/>
            <person name="Lee K."/>
            <person name="Cho J.C."/>
        </authorList>
    </citation>
    <scope>NUCLEOTIDE SEQUENCE [LARGE SCALE GENOMIC DNA]</scope>
    <source>
        <strain evidence="1 2">IMCC3317</strain>
    </source>
</reference>
<sequence length="600" mass="67647">MNQFLNDYKQYLLVVLLLIGVYSCQNDETIQNEPEQETRRALDFEAKKVKMHTLFQENKELDRFISQNFLSNELSHENVNATMYGFSIDTTNVQVISSNSFNSYTFIVNRDEAEENMLENYVLTVFSNGDYSQMLVSYPYTYVDDEIQYSINSSTAQFIVDDTLLLNESSSPCPSTQAEIIDWEDIECVAVNCGEVGNHPPGQQCEDGTQRSYWECTGGWVVIDCVQPSSGSSAGDGAGPFTNPAGGGVDTNDDTIDDEIPVMPMIKTSLEEVIGCMNKDGQLNQEPKLTQGMITWLQNNRFTTNLVNNFLKLNNCSDSAVDIAKFAIKKLIDNGEVNFEDILFKDESFKDSGTDCIHNSLMETDNFYSELISKFFDNSGKVMTFEIGSVPTGDWGVAKGSSDNDNEFIVTMSEEIENGSSLQKKLTLCHEVVHVYMFNALENWGLINFDINGLPILSIDCLNGINYNSIDLNQLSIQNRFAAIICAYNQNSTLTDNWTHEIFSAWNFDVDTYTTKIKDFLLNNHDWENENEAFKNEAIGIFGAMNWKEEVAKAISWIGLEGTIEYNNYIDNYTGNTNVAKFFYITGIKLKIETAKNDCP</sequence>
<dbReference type="EMBL" id="CP019288">
    <property type="protein sequence ID" value="QHI36725.1"/>
    <property type="molecule type" value="Genomic_DNA"/>
</dbReference>
<protein>
    <submittedName>
        <fullName evidence="1">Uncharacterized protein</fullName>
    </submittedName>
</protein>
<gene>
    <name evidence="1" type="ORF">IMCC3317_20950</name>
</gene>